<organism evidence="2 3">
    <name type="scientific">Vitrella brassicaformis (strain CCMP3155)</name>
    <dbReference type="NCBI Taxonomy" id="1169540"/>
    <lineage>
        <taxon>Eukaryota</taxon>
        <taxon>Sar</taxon>
        <taxon>Alveolata</taxon>
        <taxon>Colpodellida</taxon>
        <taxon>Vitrellaceae</taxon>
        <taxon>Vitrella</taxon>
    </lineage>
</organism>
<dbReference type="Pfam" id="PF00415">
    <property type="entry name" value="RCC1"/>
    <property type="match status" value="1"/>
</dbReference>
<dbReference type="SUPFAM" id="SSF50985">
    <property type="entry name" value="RCC1/BLIP-II"/>
    <property type="match status" value="1"/>
</dbReference>
<dbReference type="Gene3D" id="2.130.10.30">
    <property type="entry name" value="Regulator of chromosome condensation 1/beta-lactamase-inhibitor protein II"/>
    <property type="match status" value="3"/>
</dbReference>
<dbReference type="PhylomeDB" id="A0A0G4GR01"/>
<dbReference type="InterPro" id="IPR009091">
    <property type="entry name" value="RCC1/BLIP-II"/>
</dbReference>
<reference evidence="2 3" key="1">
    <citation type="submission" date="2014-11" db="EMBL/GenBank/DDBJ databases">
        <authorList>
            <person name="Zhu J."/>
            <person name="Qi W."/>
            <person name="Song R."/>
        </authorList>
    </citation>
    <scope>NUCLEOTIDE SEQUENCE [LARGE SCALE GENOMIC DNA]</scope>
</reference>
<dbReference type="EMBL" id="CDMY01000769">
    <property type="protein sequence ID" value="CEM32882.1"/>
    <property type="molecule type" value="Genomic_DNA"/>
</dbReference>
<dbReference type="Proteomes" id="UP000041254">
    <property type="component" value="Unassembled WGS sequence"/>
</dbReference>
<dbReference type="PROSITE" id="PS50012">
    <property type="entry name" value="RCC1_3"/>
    <property type="match status" value="1"/>
</dbReference>
<sequence length="666" mass="74251">MPSWSVLLRRSPSWRASAAAIGLTTTCGVYVLTSYKRRTSVAHAKAKDAPTPKQQVFCWGKRFAYPGGGRSDILVPQEIDWFRDNQFGWKQITFGPTFGAGLTFSGELWVWGSWGEADDIHLPTASEVMQDDEGYVIPAKVTGKNTNPDAEPVEEWQPLWVPMWVINWLTRYTFKRRVTGKEPEIIRSTQAPRRDDGPRVYVMPFKMDQGGLKFKDVQCGSGQIFALSDNNIVYYYDKIAETIRDMAEQITAHKNREMEAMSSSSDASPASSDMSTAELLAAKSVDINAPYTNVTATNYTGKTSFWLVGKAKVNTGNDSEGDGVDLPSPEKLPGLPEPNLWKLWWNDYVTQMSVGHDHAGFVTRSGELYMHGGNDHGECAVMPNYKYTSDPVTLHKVDFGDPSIRVKRVACGKHHTLATDRNGMTFAWGRDDKIQLALGDSRTTFGSVTGGTWKEQLRHGLVGRVPSRVKYGYYQRHIQWNPVPILAPEAGDEDTVWSAPEKVACGGEHTCFKFKEPSVLWHISHTHEKGQEMRKERNFVFCCGNNMFGQCGRNLQAQQQILRQCKLPHQSFTEDIHCGENHCLAFVRDIGIFGWGSSFAGQVGNGTQGIVSPPQLIFPPRPGLLKSKKVNFIPGGSVLTFGSKFDNSALIYSLPTEDLMAENIAR</sequence>
<dbReference type="STRING" id="1169540.A0A0G4GR01"/>
<evidence type="ECO:0000313" key="2">
    <source>
        <dbReference type="EMBL" id="CEM32882.1"/>
    </source>
</evidence>
<gene>
    <name evidence="2" type="ORF">Vbra_2734</name>
</gene>
<dbReference type="AlphaFoldDB" id="A0A0G4GR01"/>
<keyword evidence="3" id="KW-1185">Reference proteome</keyword>
<dbReference type="InterPro" id="IPR000408">
    <property type="entry name" value="Reg_chr_condens"/>
</dbReference>
<proteinExistence type="predicted"/>
<evidence type="ECO:0000256" key="1">
    <source>
        <dbReference type="PROSITE-ProRule" id="PRU00235"/>
    </source>
</evidence>
<dbReference type="PANTHER" id="PTHR45982:SF1">
    <property type="entry name" value="REGULATOR OF CHROMOSOME CONDENSATION"/>
    <property type="match status" value="1"/>
</dbReference>
<feature type="repeat" description="RCC1" evidence="1">
    <location>
        <begin position="366"/>
        <end position="422"/>
    </location>
</feature>
<protein>
    <submittedName>
        <fullName evidence="2">Uncharacterized protein</fullName>
    </submittedName>
</protein>
<dbReference type="InterPro" id="IPR051553">
    <property type="entry name" value="Ran_GTPase-activating"/>
</dbReference>
<dbReference type="PANTHER" id="PTHR45982">
    <property type="entry name" value="REGULATOR OF CHROMOSOME CONDENSATION"/>
    <property type="match status" value="1"/>
</dbReference>
<dbReference type="VEuPathDB" id="CryptoDB:Vbra_2734"/>
<dbReference type="OMA" id="QQILMWG"/>
<accession>A0A0G4GR01</accession>
<evidence type="ECO:0000313" key="3">
    <source>
        <dbReference type="Proteomes" id="UP000041254"/>
    </source>
</evidence>
<dbReference type="InParanoid" id="A0A0G4GR01"/>
<dbReference type="OrthoDB" id="8068875at2759"/>
<name>A0A0G4GR01_VITBC</name>